<dbReference type="Proteomes" id="UP000011740">
    <property type="component" value="Unassembled WGS sequence"/>
</dbReference>
<dbReference type="GO" id="GO:0016874">
    <property type="term" value="F:ligase activity"/>
    <property type="evidence" value="ECO:0007669"/>
    <property type="project" value="UniProtKB-KW"/>
</dbReference>
<evidence type="ECO:0000256" key="7">
    <source>
        <dbReference type="ARBA" id="ARBA00022598"/>
    </source>
</evidence>
<proteinExistence type="inferred from homology"/>
<evidence type="ECO:0000313" key="12">
    <source>
        <dbReference type="Proteomes" id="UP000011740"/>
    </source>
</evidence>
<dbReference type="CDD" id="cd19535">
    <property type="entry name" value="Cyc_NRPS"/>
    <property type="match status" value="1"/>
</dbReference>
<dbReference type="NCBIfam" id="TIGR01733">
    <property type="entry name" value="AA-adenyl-dom"/>
    <property type="match status" value="2"/>
</dbReference>
<evidence type="ECO:0000313" key="11">
    <source>
        <dbReference type="EMBL" id="EMF01393.1"/>
    </source>
</evidence>
<dbReference type="PROSITE" id="PS00012">
    <property type="entry name" value="PHOSPHOPANTETHEINE"/>
    <property type="match status" value="1"/>
</dbReference>
<dbReference type="FunFam" id="3.40.50.12780:FF:000012">
    <property type="entry name" value="Non-ribosomal peptide synthetase"/>
    <property type="match status" value="2"/>
</dbReference>
<dbReference type="FunFam" id="3.30.559.10:FF:000023">
    <property type="entry name" value="Non-ribosomal peptide synthetase"/>
    <property type="match status" value="1"/>
</dbReference>
<evidence type="ECO:0000256" key="3">
    <source>
        <dbReference type="ARBA" id="ARBA00007380"/>
    </source>
</evidence>
<dbReference type="SUPFAM" id="SSF52777">
    <property type="entry name" value="CoA-dependent acyltransferases"/>
    <property type="match status" value="3"/>
</dbReference>
<name>M3B5X0_STRM1</name>
<dbReference type="PANTHER" id="PTHR45527:SF10">
    <property type="entry name" value="PYOCHELIN SYNTHASE PCHF"/>
    <property type="match status" value="1"/>
</dbReference>
<dbReference type="GO" id="GO:0044550">
    <property type="term" value="P:secondary metabolite biosynthetic process"/>
    <property type="evidence" value="ECO:0007669"/>
    <property type="project" value="TreeGrafter"/>
</dbReference>
<dbReference type="GO" id="GO:0043041">
    <property type="term" value="P:amino acid activation for nonribosomal peptide biosynthetic process"/>
    <property type="evidence" value="ECO:0007669"/>
    <property type="project" value="TreeGrafter"/>
</dbReference>
<dbReference type="PROSITE" id="PS00455">
    <property type="entry name" value="AMP_BINDING"/>
    <property type="match status" value="2"/>
</dbReference>
<dbReference type="GO" id="GO:0072330">
    <property type="term" value="P:monocarboxylic acid biosynthetic process"/>
    <property type="evidence" value="ECO:0007669"/>
    <property type="project" value="UniProtKB-ARBA"/>
</dbReference>
<dbReference type="FunFam" id="1.10.1200.10:FF:000016">
    <property type="entry name" value="Non-ribosomal peptide synthase"/>
    <property type="match status" value="1"/>
</dbReference>
<dbReference type="Pfam" id="PF00668">
    <property type="entry name" value="Condensation"/>
    <property type="match status" value="1"/>
</dbReference>
<feature type="region of interest" description="Disordered" evidence="9">
    <location>
        <begin position="93"/>
        <end position="120"/>
    </location>
</feature>
<dbReference type="InterPro" id="IPR001242">
    <property type="entry name" value="Condensation_dom"/>
</dbReference>
<dbReference type="SUPFAM" id="SSF47336">
    <property type="entry name" value="ACP-like"/>
    <property type="match status" value="2"/>
</dbReference>
<evidence type="ECO:0000256" key="2">
    <source>
        <dbReference type="ARBA" id="ARBA00005102"/>
    </source>
</evidence>
<dbReference type="InterPro" id="IPR000873">
    <property type="entry name" value="AMP-dep_synth/lig_dom"/>
</dbReference>
<dbReference type="RefSeq" id="WP_004940905.1">
    <property type="nucleotide sequence ID" value="NZ_AORZ01000012.1"/>
</dbReference>
<evidence type="ECO:0000256" key="6">
    <source>
        <dbReference type="ARBA" id="ARBA00022553"/>
    </source>
</evidence>
<reference evidence="11 12" key="1">
    <citation type="journal article" date="2013" name="Genome Announc.">
        <title>Whole-Genome Shotgun Assembly and Analysis of the Genome of Streptomyces mobaraensis DSM 40847, a Strain for Industrial Production of Microbial Transglutaminase.</title>
        <authorList>
            <person name="Yang H."/>
            <person name="He T."/>
            <person name="Wu W."/>
            <person name="Zhu W."/>
            <person name="Lu B."/>
            <person name="Sun W."/>
        </authorList>
    </citation>
    <scope>NUCLEOTIDE SEQUENCE [LARGE SCALE GENOMIC DNA]</scope>
    <source>
        <strain evidence="11 12">DSM 40847</strain>
    </source>
</reference>
<feature type="region of interest" description="Disordered" evidence="9">
    <location>
        <begin position="1708"/>
        <end position="1728"/>
    </location>
</feature>
<dbReference type="InterPro" id="IPR009081">
    <property type="entry name" value="PP-bd_ACP"/>
</dbReference>
<dbReference type="FunFam" id="2.30.38.10:FF:000001">
    <property type="entry name" value="Non-ribosomal peptide synthetase PvdI"/>
    <property type="match status" value="1"/>
</dbReference>
<evidence type="ECO:0000256" key="5">
    <source>
        <dbReference type="ARBA" id="ARBA00022450"/>
    </source>
</evidence>
<protein>
    <recommendedName>
        <fullName evidence="4">Phenyloxazoline synthase MbtB</fullName>
    </recommendedName>
    <alternativeName>
        <fullName evidence="8">Mycobactin synthetase protein B</fullName>
    </alternativeName>
</protein>
<dbReference type="Gene3D" id="2.30.38.10">
    <property type="entry name" value="Luciferase, Domain 3"/>
    <property type="match status" value="2"/>
</dbReference>
<dbReference type="InterPro" id="IPR020845">
    <property type="entry name" value="AMP-binding_CS"/>
</dbReference>
<evidence type="ECO:0000256" key="8">
    <source>
        <dbReference type="ARBA" id="ARBA00033440"/>
    </source>
</evidence>
<dbReference type="GO" id="GO:0005737">
    <property type="term" value="C:cytoplasm"/>
    <property type="evidence" value="ECO:0007669"/>
    <property type="project" value="TreeGrafter"/>
</dbReference>
<dbReference type="FunFam" id="3.40.50.980:FF:000001">
    <property type="entry name" value="Non-ribosomal peptide synthetase"/>
    <property type="match status" value="1"/>
</dbReference>
<dbReference type="STRING" id="1223523.H340_06586"/>
<evidence type="ECO:0000256" key="1">
    <source>
        <dbReference type="ARBA" id="ARBA00001957"/>
    </source>
</evidence>
<evidence type="ECO:0000259" key="10">
    <source>
        <dbReference type="PROSITE" id="PS50075"/>
    </source>
</evidence>
<dbReference type="InterPro" id="IPR010071">
    <property type="entry name" value="AA_adenyl_dom"/>
</dbReference>
<gene>
    <name evidence="11" type="ORF">H340_06586</name>
</gene>
<dbReference type="InterPro" id="IPR006162">
    <property type="entry name" value="Ppantetheine_attach_site"/>
</dbReference>
<feature type="domain" description="Carrier" evidence="10">
    <location>
        <begin position="719"/>
        <end position="794"/>
    </location>
</feature>
<dbReference type="Gene3D" id="3.40.50.1820">
    <property type="entry name" value="alpha/beta hydrolase"/>
    <property type="match status" value="1"/>
</dbReference>
<dbReference type="InterPro" id="IPR036736">
    <property type="entry name" value="ACP-like_sf"/>
</dbReference>
<dbReference type="Gene3D" id="3.30.300.30">
    <property type="match status" value="2"/>
</dbReference>
<dbReference type="Pfam" id="PF00501">
    <property type="entry name" value="AMP-binding"/>
    <property type="match status" value="2"/>
</dbReference>
<dbReference type="SMART" id="SM00823">
    <property type="entry name" value="PKS_PP"/>
    <property type="match status" value="2"/>
</dbReference>
<dbReference type="InterPro" id="IPR020806">
    <property type="entry name" value="PKS_PP-bd"/>
</dbReference>
<evidence type="ECO:0000256" key="9">
    <source>
        <dbReference type="SAM" id="MobiDB-lite"/>
    </source>
</evidence>
<comment type="cofactor">
    <cofactor evidence="1">
        <name>pantetheine 4'-phosphate</name>
        <dbReference type="ChEBI" id="CHEBI:47942"/>
    </cofactor>
</comment>
<keyword evidence="5" id="KW-0596">Phosphopantetheine</keyword>
<dbReference type="FunFam" id="3.30.559.30:FF:000006">
    <property type="entry name" value="Yersiniabactin polyketide/non-ribosomal peptide synthetase"/>
    <property type="match status" value="1"/>
</dbReference>
<feature type="region of interest" description="Disordered" evidence="9">
    <location>
        <begin position="1244"/>
        <end position="1264"/>
    </location>
</feature>
<dbReference type="InterPro" id="IPR057737">
    <property type="entry name" value="Condensation_MtbB-like"/>
</dbReference>
<dbReference type="EMBL" id="AORZ01000012">
    <property type="protein sequence ID" value="EMF01393.1"/>
    <property type="molecule type" value="Genomic_DNA"/>
</dbReference>
<accession>M3B5X0</accession>
<keyword evidence="6" id="KW-0597">Phosphoprotein</keyword>
<dbReference type="InterPro" id="IPR025110">
    <property type="entry name" value="AMP-bd_C"/>
</dbReference>
<dbReference type="InterPro" id="IPR045851">
    <property type="entry name" value="AMP-bd_C_sf"/>
</dbReference>
<dbReference type="eggNOG" id="COG1020">
    <property type="taxonomic scope" value="Bacteria"/>
</dbReference>
<comment type="similarity">
    <text evidence="3">Belongs to the ATP-dependent AMP-binding enzyme family. MbtB subfamily.</text>
</comment>
<dbReference type="GO" id="GO:0008610">
    <property type="term" value="P:lipid biosynthetic process"/>
    <property type="evidence" value="ECO:0007669"/>
    <property type="project" value="UniProtKB-ARBA"/>
</dbReference>
<dbReference type="InterPro" id="IPR023213">
    <property type="entry name" value="CAT-like_dom_sf"/>
</dbReference>
<dbReference type="Gene3D" id="3.40.50.980">
    <property type="match status" value="4"/>
</dbReference>
<dbReference type="CDD" id="cd12114">
    <property type="entry name" value="A_NRPS_TlmIV_like"/>
    <property type="match status" value="1"/>
</dbReference>
<dbReference type="SUPFAM" id="SSF56801">
    <property type="entry name" value="Acetyl-CoA synthetase-like"/>
    <property type="match status" value="2"/>
</dbReference>
<dbReference type="InterPro" id="IPR029058">
    <property type="entry name" value="AB_hydrolase_fold"/>
</dbReference>
<feature type="compositionally biased region" description="Low complexity" evidence="9">
    <location>
        <begin position="95"/>
        <end position="116"/>
    </location>
</feature>
<feature type="region of interest" description="Disordered" evidence="9">
    <location>
        <begin position="1"/>
        <end position="21"/>
    </location>
</feature>
<dbReference type="PANTHER" id="PTHR45527">
    <property type="entry name" value="NONRIBOSOMAL PEPTIDE SYNTHETASE"/>
    <property type="match status" value="1"/>
</dbReference>
<dbReference type="GO" id="GO:0031177">
    <property type="term" value="F:phosphopantetheine binding"/>
    <property type="evidence" value="ECO:0007669"/>
    <property type="project" value="InterPro"/>
</dbReference>
<keyword evidence="7" id="KW-0436">Ligase</keyword>
<comment type="caution">
    <text evidence="11">The sequence shown here is derived from an EMBL/GenBank/DDBJ whole genome shotgun (WGS) entry which is preliminary data.</text>
</comment>
<comment type="pathway">
    <text evidence="2">Siderophore biosynthesis; mycobactin biosynthesis.</text>
</comment>
<dbReference type="Gene3D" id="3.30.559.30">
    <property type="entry name" value="Nonribosomal peptide synthetase, condensation domain"/>
    <property type="match status" value="2"/>
</dbReference>
<dbReference type="GO" id="GO:0017000">
    <property type="term" value="P:antibiotic biosynthetic process"/>
    <property type="evidence" value="ECO:0007669"/>
    <property type="project" value="UniProtKB-ARBA"/>
</dbReference>
<evidence type="ECO:0000256" key="4">
    <source>
        <dbReference type="ARBA" id="ARBA00016743"/>
    </source>
</evidence>
<dbReference type="Gene3D" id="1.10.1200.10">
    <property type="entry name" value="ACP-like"/>
    <property type="match status" value="1"/>
</dbReference>
<feature type="domain" description="Carrier" evidence="10">
    <location>
        <begin position="1783"/>
        <end position="1859"/>
    </location>
</feature>
<organism evidence="11 12">
    <name type="scientific">Streptomyces mobaraensis (strain ATCC 29032 / DSM 40847 / JCM 4168 / NBRC 13819 / NCIMB 11159 / IPCR 16-22)</name>
    <dbReference type="NCBI Taxonomy" id="1223523"/>
    <lineage>
        <taxon>Bacteria</taxon>
        <taxon>Bacillati</taxon>
        <taxon>Actinomycetota</taxon>
        <taxon>Actinomycetes</taxon>
        <taxon>Kitasatosporales</taxon>
        <taxon>Streptomycetaceae</taxon>
        <taxon>Streptomyces</taxon>
    </lineage>
</organism>
<sequence>MHRHLRHPRGPAGVPETVPLTLDGPRARRLAERADAHGLPLTALLAAAFTEVLALWSKEPRFALRWRDADGRRTVTVDAAPDGTFLDRARRCHQAPPAAGAPAPAVEFADEPAGPAAHPPAAEPAVLALRVRPAADDGLTAVWETAPGALPAGMAEDMAHSWSALLAVLEEDEDAWTVPGSPVRLPAAQERARAEVNATAAPVPEGLLHEAVGRAAARHPGRTAVVAGDRRLTYAELASRARRIGRRLRELGASPGALVAVCMEKGWEQPVGILGALESGAAWVPLDPALPAERREYVLGTTEARIVLTQRSVAGRWDWPAGITVLAVDDDTAWAGVDDGPLEPAQTPADPAYVLFTSGSTGRPKGVVVPHRGALNTVLDVNARYGVTCEDRFIGLSAMSFDLSVWDMFGALCAGAALVLPDPGSERNPAHWLDLVRRERVTTWMGAPALFELFCEQVEQDDEPWADSLRLLILGGDWIPLSLPARARDIAPDVRFVGLGGNTEASVLSTTYDVEAVDPAWTSIPYGKPLANQTVHVLDAALRPRPVGVPGDLYIGGTGVALGYWRDPERTAAAFLTHPETGERLYRTGDLGRFLPDGNVEFLGREDFQVKVDGHRIELGEIETALRTHPAVDGAVVVALPRLDGEPGHRALAGYVTPAGAVRPEPDALRAHLAERLPSYLCPAHLTVLDTLPLTAHGKVDRTALPAPGEKPAGTEADAPRTPLEAQLAALWSEILGVDRVGVHDTFFELGGNSLLGIRVMNRLRERLGVDADPHSIFRHRTVAELALAVEGERGGGAGHTGLPPVRPEPGAAHEPFRLTDQQQAYCVGRTGALSSGNVSAHMYLEFEGEGLDRERFERAWRRVVDRHPMLRAVVLPDTMEQRVLESVPPYAMPVVDLRAADADGVRDGLAAIRERYSHEVRPVDTWPLFDVVVAELPADRYRVHFSVDALCCDFASIRVLFDDLSRAYADPGAELAPPPMTYRDYVRATAGLDRTEQHRRSAAYWEERLRTLPPAPRLPLLRSPESVTEPRFVRRSVRVPAARWDLLVARAGEAGLTPAGLLLAAYAEALAPWAQEPRFTLNVTNLNRLPVHPEVDGTVGEFASFALVEVDTGGGDGFAVRARRIQERLWSDLSHSYVSGVHLLRELMRRRGGFDGALMPMVFTSAVPLAGGTAGLLDGLLRQVGGITQTPQVWMDLLTEVQDGDLVVNWDVQEALFDPVLVDEVFAGLGGLLERLADAADDSAWSAPDPLPPTARLSPAGLGDGGTRELPDRLVHDAFVEQAALRPDAPAVVAADRTLTYAALHREAARVAHWLRSRGAAPGRPVGIVLDKGWAQIVAAYAVLYAGAPYLPVDPDAPAERTRTLLDRCGAALVLTRRGLVEKAGERELLCLDEPLPADVPDAAEPPPPAATPSDLAYVLFTSGSSGRPKGVMTEHRGVVNALRETVEEFGVGPGDRVLALTALHHDMSVFDVFGVLGAGGTLVMPEAERRREAAHWARLLVDHRITLWNSVPAMMEMLLEHLGPDLGVLEPLRLAFLGGDWLSVPAVRRLTEEADVEVVSVGGPTETTLWNIRHRVRRLEPGRRTVPYGTPIANTRYRILDKRLRDRPVWATGEMYVAGVGLARGYWDDPERTAATFVTHPDTGERLYRTGDLGRFLPDGTIEFTGRADFQIQVGGHRIEPGEVEAALLAHPDVAAAVVTGRRAAAGPGHRGLTGHVVPAAGADRDGLPTRLRDHLRSVLPGHMVPSAFAVLDALPLNANGKVDRTALPEPAAEPAGSPGAPRSAVAEVCAGVWAEVLDRPAVGEHENFFALGGDSVLATRIVTRLRQVFTSDGISLRTLFLSPTVAGLAEAITAGEDVPGRSEAVAGIHLRVSRMTPEEVARELSARRAAVKNGAGA</sequence>
<dbReference type="Pfam" id="PF13193">
    <property type="entry name" value="AMP-binding_C"/>
    <property type="match status" value="2"/>
</dbReference>
<dbReference type="PROSITE" id="PS50075">
    <property type="entry name" value="CARRIER"/>
    <property type="match status" value="2"/>
</dbReference>
<dbReference type="PATRIC" id="fig|1223523.3.peg.1349"/>
<dbReference type="Pfam" id="PF00550">
    <property type="entry name" value="PP-binding"/>
    <property type="match status" value="2"/>
</dbReference>
<dbReference type="Gene3D" id="3.30.559.10">
    <property type="entry name" value="Chloramphenicol acetyltransferase-like domain"/>
    <property type="match status" value="1"/>
</dbReference>